<dbReference type="RefSeq" id="WP_346819589.1">
    <property type="nucleotide sequence ID" value="NZ_JBDKWZ010000001.1"/>
</dbReference>
<dbReference type="EMBL" id="JBDKWZ010000001">
    <property type="protein sequence ID" value="MEN7546808.1"/>
    <property type="molecule type" value="Genomic_DNA"/>
</dbReference>
<evidence type="ECO:0000313" key="1">
    <source>
        <dbReference type="EMBL" id="MEN7546808.1"/>
    </source>
</evidence>
<accession>A0AAW9S343</accession>
<dbReference type="AlphaFoldDB" id="A0AAW9S343"/>
<gene>
    <name evidence="1" type="ORF">AAG747_02735</name>
</gene>
<comment type="caution">
    <text evidence="1">The sequence shown here is derived from an EMBL/GenBank/DDBJ whole genome shotgun (WGS) entry which is preliminary data.</text>
</comment>
<protein>
    <submittedName>
        <fullName evidence="1">Uncharacterized protein</fullName>
    </submittedName>
</protein>
<keyword evidence="2" id="KW-1185">Reference proteome</keyword>
<evidence type="ECO:0000313" key="2">
    <source>
        <dbReference type="Proteomes" id="UP001403385"/>
    </source>
</evidence>
<organism evidence="1 2">
    <name type="scientific">Rapidithrix thailandica</name>
    <dbReference type="NCBI Taxonomy" id="413964"/>
    <lineage>
        <taxon>Bacteria</taxon>
        <taxon>Pseudomonadati</taxon>
        <taxon>Bacteroidota</taxon>
        <taxon>Cytophagia</taxon>
        <taxon>Cytophagales</taxon>
        <taxon>Flammeovirgaceae</taxon>
        <taxon>Rapidithrix</taxon>
    </lineage>
</organism>
<proteinExistence type="predicted"/>
<sequence length="110" mass="13126">MPEIKASNEEPNFLKKNYNRIQITDYQKLNIKLTITQILENQRVIPKEKKVFFLFFLSKKIMVPFLQLEPTFESLALLLHEQDLPSVLPWAFTKQFLHFLGKEYLPLFVI</sequence>
<reference evidence="1 2" key="1">
    <citation type="submission" date="2024-04" db="EMBL/GenBank/DDBJ databases">
        <title>Novel genus in family Flammeovirgaceae.</title>
        <authorList>
            <person name="Nguyen T.H."/>
            <person name="Vuong T.Q."/>
            <person name="Le H."/>
            <person name="Kim S.-G."/>
        </authorList>
    </citation>
    <scope>NUCLEOTIDE SEQUENCE [LARGE SCALE GENOMIC DNA]</scope>
    <source>
        <strain evidence="1 2">JCM 23209</strain>
    </source>
</reference>
<name>A0AAW9S343_9BACT</name>
<dbReference type="Proteomes" id="UP001403385">
    <property type="component" value="Unassembled WGS sequence"/>
</dbReference>